<gene>
    <name evidence="1" type="ORF">KIN20_010272</name>
</gene>
<organism evidence="1 2">
    <name type="scientific">Parelaphostrongylus tenuis</name>
    <name type="common">Meningeal worm</name>
    <dbReference type="NCBI Taxonomy" id="148309"/>
    <lineage>
        <taxon>Eukaryota</taxon>
        <taxon>Metazoa</taxon>
        <taxon>Ecdysozoa</taxon>
        <taxon>Nematoda</taxon>
        <taxon>Chromadorea</taxon>
        <taxon>Rhabditida</taxon>
        <taxon>Rhabditina</taxon>
        <taxon>Rhabditomorpha</taxon>
        <taxon>Strongyloidea</taxon>
        <taxon>Metastrongylidae</taxon>
        <taxon>Parelaphostrongylus</taxon>
    </lineage>
</organism>
<proteinExistence type="predicted"/>
<protein>
    <submittedName>
        <fullName evidence="1">Uncharacterized protein</fullName>
    </submittedName>
</protein>
<comment type="caution">
    <text evidence="1">The sequence shown here is derived from an EMBL/GenBank/DDBJ whole genome shotgun (WGS) entry which is preliminary data.</text>
</comment>
<dbReference type="Proteomes" id="UP001196413">
    <property type="component" value="Unassembled WGS sequence"/>
</dbReference>
<accession>A0AAD5MT57</accession>
<evidence type="ECO:0000313" key="1">
    <source>
        <dbReference type="EMBL" id="KAJ1353611.1"/>
    </source>
</evidence>
<dbReference type="AlphaFoldDB" id="A0AAD5MT57"/>
<keyword evidence="2" id="KW-1185">Reference proteome</keyword>
<sequence length="91" mass="10460">MANLARIIQERLVIGSALLKSNSTSGKHGVTFDPRLHVHPQLCKPRVPLKLTYHFVRETCEPIYRATLIGHFVQKQLSERSIDQIFRSHND</sequence>
<evidence type="ECO:0000313" key="2">
    <source>
        <dbReference type="Proteomes" id="UP001196413"/>
    </source>
</evidence>
<reference evidence="1" key="1">
    <citation type="submission" date="2021-06" db="EMBL/GenBank/DDBJ databases">
        <title>Parelaphostrongylus tenuis whole genome reference sequence.</title>
        <authorList>
            <person name="Garwood T.J."/>
            <person name="Larsen P.A."/>
            <person name="Fountain-Jones N.M."/>
            <person name="Garbe J.R."/>
            <person name="Macchietto M.G."/>
            <person name="Kania S.A."/>
            <person name="Gerhold R.W."/>
            <person name="Richards J.E."/>
            <person name="Wolf T.M."/>
        </authorList>
    </citation>
    <scope>NUCLEOTIDE SEQUENCE</scope>
    <source>
        <strain evidence="1">MNPRO001-30</strain>
        <tissue evidence="1">Meninges</tissue>
    </source>
</reference>
<dbReference type="EMBL" id="JAHQIW010001778">
    <property type="protein sequence ID" value="KAJ1353611.1"/>
    <property type="molecule type" value="Genomic_DNA"/>
</dbReference>
<name>A0AAD5MT57_PARTN</name>